<dbReference type="Pfam" id="PF08811">
    <property type="entry name" value="DUF1800"/>
    <property type="match status" value="1"/>
</dbReference>
<evidence type="ECO:0000313" key="2">
    <source>
        <dbReference type="Proteomes" id="UP000002945"/>
    </source>
</evidence>
<protein>
    <recommendedName>
        <fullName evidence="3">DUF1800 domain-containing protein</fullName>
    </recommendedName>
</protein>
<reference evidence="1 2" key="1">
    <citation type="journal article" date="2011" name="J. Bacteriol.">
        <title>Genome sequence of the algicidal bacterium Kordia algicida OT-1.</title>
        <authorList>
            <person name="Lee H.S."/>
            <person name="Kang S.G."/>
            <person name="Kwon K.K."/>
            <person name="Lee J.H."/>
            <person name="Kim S.J."/>
        </authorList>
    </citation>
    <scope>NUCLEOTIDE SEQUENCE [LARGE SCALE GENOMIC DNA]</scope>
    <source>
        <strain evidence="1 2">OT-1</strain>
    </source>
</reference>
<name>A9E1R5_9FLAO</name>
<gene>
    <name evidence="1" type="ORF">KAOT1_22471</name>
</gene>
<sequence length="457" mass="53848">MTIKEITHLYNRVGFGISFQEASSLQKQSRTQVVSNIFDASREMTPLSVDVSEIKSQVRGLNLKDRKKIRSLIKDSVKKIHQLNIAWLYKLGNTQELLREKMTLFWANHFVCHDKNILHFQQYQNTLRKHALGNFKDFVIAIAKEPAMIKYLNTKQNKKRKPNENFARELMELFTLGRDHYSEKDIKEAARAFTGWNHDLMGNFRFRRMQHDYGEKTFLGKTGNFNGEAIIDIILQEKQCAKFICEKLYRYFVNDSLDASRVAEMTELFYQDYDIENLMRFVLTSNWFYDEKNIGTKIKSPVEFLIGMHRIVPMQFEKERELVYLQKLLGQHLLFPPNVAGWKGGRNWINPNTMMLRLRLPSILLANGEIALDEKGEFEDDFQRFNSKRNRQRRLKVIPDWETFHANNSNTTTAQLQEVLLTSPLNRGTKQYLDKLADQDLKEYCIQLMSLPEYQLC</sequence>
<dbReference type="InterPro" id="IPR014917">
    <property type="entry name" value="DUF1800"/>
</dbReference>
<proteinExistence type="predicted"/>
<evidence type="ECO:0008006" key="3">
    <source>
        <dbReference type="Google" id="ProtNLM"/>
    </source>
</evidence>
<dbReference type="STRING" id="391587.KAOT1_22471"/>
<dbReference type="OrthoDB" id="9772295at2"/>
<dbReference type="EMBL" id="ABIB01000007">
    <property type="protein sequence ID" value="EDP95664.1"/>
    <property type="molecule type" value="Genomic_DNA"/>
</dbReference>
<keyword evidence="2" id="KW-1185">Reference proteome</keyword>
<dbReference type="RefSeq" id="WP_007097018.1">
    <property type="nucleotide sequence ID" value="NZ_CP142125.1"/>
</dbReference>
<dbReference type="eggNOG" id="COG5267">
    <property type="taxonomic scope" value="Bacteria"/>
</dbReference>
<dbReference type="HOGENOM" id="CLU_026001_1_2_10"/>
<comment type="caution">
    <text evidence="1">The sequence shown here is derived from an EMBL/GenBank/DDBJ whole genome shotgun (WGS) entry which is preliminary data.</text>
</comment>
<evidence type="ECO:0000313" key="1">
    <source>
        <dbReference type="EMBL" id="EDP95664.1"/>
    </source>
</evidence>
<dbReference type="Proteomes" id="UP000002945">
    <property type="component" value="Unassembled WGS sequence"/>
</dbReference>
<organism evidence="1 2">
    <name type="scientific">Kordia algicida OT-1</name>
    <dbReference type="NCBI Taxonomy" id="391587"/>
    <lineage>
        <taxon>Bacteria</taxon>
        <taxon>Pseudomonadati</taxon>
        <taxon>Bacteroidota</taxon>
        <taxon>Flavobacteriia</taxon>
        <taxon>Flavobacteriales</taxon>
        <taxon>Flavobacteriaceae</taxon>
        <taxon>Kordia</taxon>
    </lineage>
</organism>
<dbReference type="AlphaFoldDB" id="A9E1R5"/>
<accession>A9E1R5</accession>